<protein>
    <submittedName>
        <fullName evidence="1">43065_t:CDS:1</fullName>
    </submittedName>
</protein>
<comment type="caution">
    <text evidence="1">The sequence shown here is derived from an EMBL/GenBank/DDBJ whole genome shotgun (WGS) entry which is preliminary data.</text>
</comment>
<reference evidence="1 2" key="1">
    <citation type="submission" date="2021-06" db="EMBL/GenBank/DDBJ databases">
        <authorList>
            <person name="Kallberg Y."/>
            <person name="Tangrot J."/>
            <person name="Rosling A."/>
        </authorList>
    </citation>
    <scope>NUCLEOTIDE SEQUENCE [LARGE SCALE GENOMIC DNA]</scope>
    <source>
        <strain evidence="1 2">120-4 pot B 10/14</strain>
    </source>
</reference>
<sequence>MNPTNNSRSTQILTNKIELDNKIDTHISVEDHVAERFRKHKIYAVSSQYNDTEKTVIKRPYCPNGFAAAILHAYNYHKHLRLSPDDVWLTISQGVSQHINRNAEKFRNRFVKHEGQKELIINVDGILGNWPEIVNRIVAAADKNVEKIDLRDLLECNFSTTTPNSLTASRIVLLDAVKSYFRYTCMTRCGIPKVTLEGTLEDWMKLQEKVANLRNLNLELDFWLDRLEPIIWNLVATYRGEIDEDFWGRIVKIDQVFGSGGGTYISGWLMNFFPYCENNMRVENIPDGIVGVPFTLDEQKLKFISGFIGAYQEVLEDSDGESVVSPVIGCNAEKFRNRFVKHEGKKELIIGVDGILADNNVEKIDLRDLLECNFSTTTPNSLTASRIVLLDAVKSYFRYTGITRCGIPKVTLEGTLEDWIKLQEKAAHLRKLNLELDFLVRSPRTFDKDFWGRIVKIDKVFSSGGGTYITGWLMNFFPYCADRRLKIENIPNGIVGVPFTLDGQKLKFIAGFIGANQEVLEDSDGESVVSPVIVVDDK</sequence>
<evidence type="ECO:0000313" key="2">
    <source>
        <dbReference type="Proteomes" id="UP000789901"/>
    </source>
</evidence>
<name>A0ABN7VEQ1_GIGMA</name>
<dbReference type="PANTHER" id="PTHR31252">
    <property type="entry name" value="DUF4419 DOMAIN-CONTAINING PROTEIN"/>
    <property type="match status" value="1"/>
</dbReference>
<gene>
    <name evidence="1" type="ORF">GMARGA_LOCUS17695</name>
</gene>
<evidence type="ECO:0000313" key="1">
    <source>
        <dbReference type="EMBL" id="CAG8762997.1"/>
    </source>
</evidence>
<dbReference type="InterPro" id="IPR025533">
    <property type="entry name" value="DUF4419"/>
</dbReference>
<keyword evidence="2" id="KW-1185">Reference proteome</keyword>
<organism evidence="1 2">
    <name type="scientific">Gigaspora margarita</name>
    <dbReference type="NCBI Taxonomy" id="4874"/>
    <lineage>
        <taxon>Eukaryota</taxon>
        <taxon>Fungi</taxon>
        <taxon>Fungi incertae sedis</taxon>
        <taxon>Mucoromycota</taxon>
        <taxon>Glomeromycotina</taxon>
        <taxon>Glomeromycetes</taxon>
        <taxon>Diversisporales</taxon>
        <taxon>Gigasporaceae</taxon>
        <taxon>Gigaspora</taxon>
    </lineage>
</organism>
<dbReference type="Pfam" id="PF14388">
    <property type="entry name" value="DUF4419"/>
    <property type="match status" value="2"/>
</dbReference>
<dbReference type="EMBL" id="CAJVQB010013575">
    <property type="protein sequence ID" value="CAG8762997.1"/>
    <property type="molecule type" value="Genomic_DNA"/>
</dbReference>
<dbReference type="Proteomes" id="UP000789901">
    <property type="component" value="Unassembled WGS sequence"/>
</dbReference>
<accession>A0ABN7VEQ1</accession>
<dbReference type="PANTHER" id="PTHR31252:SF11">
    <property type="entry name" value="DUF4419 DOMAIN-CONTAINING PROTEIN"/>
    <property type="match status" value="1"/>
</dbReference>
<proteinExistence type="predicted"/>